<feature type="compositionally biased region" description="Basic and acidic residues" evidence="1">
    <location>
        <begin position="291"/>
        <end position="306"/>
    </location>
</feature>
<proteinExistence type="predicted"/>
<reference evidence="2 3" key="1">
    <citation type="submission" date="2024-06" db="EMBL/GenBank/DDBJ databases">
        <title>The Natural Products Discovery Center: Release of the First 8490 Sequenced Strains for Exploring Actinobacteria Biosynthetic Diversity.</title>
        <authorList>
            <person name="Kalkreuter E."/>
            <person name="Kautsar S.A."/>
            <person name="Yang D."/>
            <person name="Bader C.D."/>
            <person name="Teijaro C.N."/>
            <person name="Fluegel L."/>
            <person name="Davis C.M."/>
            <person name="Simpson J.R."/>
            <person name="Lauterbach L."/>
            <person name="Steele A.D."/>
            <person name="Gui C."/>
            <person name="Meng S."/>
            <person name="Li G."/>
            <person name="Viehrig K."/>
            <person name="Ye F."/>
            <person name="Su P."/>
            <person name="Kiefer A.F."/>
            <person name="Nichols A."/>
            <person name="Cepeda A.J."/>
            <person name="Yan W."/>
            <person name="Fan B."/>
            <person name="Jiang Y."/>
            <person name="Adhikari A."/>
            <person name="Zheng C.-J."/>
            <person name="Schuster L."/>
            <person name="Cowan T.M."/>
            <person name="Smanski M.J."/>
            <person name="Chevrette M.G."/>
            <person name="De Carvalho L.P.S."/>
            <person name="Shen B."/>
        </authorList>
    </citation>
    <scope>NUCLEOTIDE SEQUENCE [LARGE SCALE GENOMIC DNA]</scope>
    <source>
        <strain evidence="2 3">NPDC048946</strain>
    </source>
</reference>
<organism evidence="2 3">
    <name type="scientific">Streptodolium elevatio</name>
    <dbReference type="NCBI Taxonomy" id="3157996"/>
    <lineage>
        <taxon>Bacteria</taxon>
        <taxon>Bacillati</taxon>
        <taxon>Actinomycetota</taxon>
        <taxon>Actinomycetes</taxon>
        <taxon>Kitasatosporales</taxon>
        <taxon>Streptomycetaceae</taxon>
        <taxon>Streptodolium</taxon>
    </lineage>
</organism>
<gene>
    <name evidence="2" type="ORF">AB0C36_16355</name>
</gene>
<protein>
    <submittedName>
        <fullName evidence="2">Serine/arginine repetitive matrix protein 2</fullName>
    </submittedName>
</protein>
<feature type="region of interest" description="Disordered" evidence="1">
    <location>
        <begin position="169"/>
        <end position="199"/>
    </location>
</feature>
<evidence type="ECO:0000313" key="2">
    <source>
        <dbReference type="EMBL" id="MEU8135077.1"/>
    </source>
</evidence>
<dbReference type="Proteomes" id="UP001551482">
    <property type="component" value="Unassembled WGS sequence"/>
</dbReference>
<dbReference type="RefSeq" id="WP_358354353.1">
    <property type="nucleotide sequence ID" value="NZ_JBEZFP010000036.1"/>
</dbReference>
<feature type="region of interest" description="Disordered" evidence="1">
    <location>
        <begin position="281"/>
        <end position="325"/>
    </location>
</feature>
<evidence type="ECO:0000256" key="1">
    <source>
        <dbReference type="SAM" id="MobiDB-lite"/>
    </source>
</evidence>
<name>A0ABV3DH37_9ACTN</name>
<dbReference type="EMBL" id="JBEZFP010000036">
    <property type="protein sequence ID" value="MEU8135077.1"/>
    <property type="molecule type" value="Genomic_DNA"/>
</dbReference>
<keyword evidence="3" id="KW-1185">Reference proteome</keyword>
<comment type="caution">
    <text evidence="2">The sequence shown here is derived from an EMBL/GenBank/DDBJ whole genome shotgun (WGS) entry which is preliminary data.</text>
</comment>
<sequence>MADFSIDYSNLYDIQSKLRALAQQADDSGTTNAFRELGDAVASERRACLGTAGLSYSFNSFFHHSKTRTSQAKDGLTELADTFKAVSDVFFDADSQISGAAGLLTSSLKLDQWKNQKAAYDAWAADKAAWDAYLAEIGATDYFRDHPDATIRGTCHADNAPSWCAAWTAKGEDSAPPKPGDAPPKPPDKPPTSWHYQDKNGTIDVKVELDKDNNIIKETQSITNPQGQKFETTTTYKGAPEWVDPPGGGSKDRYDVRDYTITTTFGDGTSSTSEVVINQDGTGKMTVTGGDKTEHYIRNGPKDKWIPDPAYAEDDDPDWTASVGV</sequence>
<evidence type="ECO:0000313" key="3">
    <source>
        <dbReference type="Proteomes" id="UP001551482"/>
    </source>
</evidence>
<accession>A0ABV3DH37</accession>
<feature type="compositionally biased region" description="Pro residues" evidence="1">
    <location>
        <begin position="176"/>
        <end position="185"/>
    </location>
</feature>